<proteinExistence type="predicted"/>
<evidence type="ECO:0008006" key="3">
    <source>
        <dbReference type="Google" id="ProtNLM"/>
    </source>
</evidence>
<protein>
    <recommendedName>
        <fullName evidence="3">Excreted virulence factor EspC (Type VII ESX diderm)</fullName>
    </recommendedName>
</protein>
<comment type="caution">
    <text evidence="1">The sequence shown here is derived from an EMBL/GenBank/DDBJ whole genome shotgun (WGS) entry which is preliminary data.</text>
</comment>
<name>A0ABN3L7U2_9MICO</name>
<sequence>MRYDVDTADLRDDVTSIREVVLRVQTLGITDELAPIAAALPEGRCAPGLRDVSAAWAARLAATRWELQELGRALAVAADTYDAVEQVARAGVGRASGASR</sequence>
<evidence type="ECO:0000313" key="2">
    <source>
        <dbReference type="Proteomes" id="UP001500730"/>
    </source>
</evidence>
<gene>
    <name evidence="1" type="ORF">GCM10009858_16180</name>
</gene>
<dbReference type="Proteomes" id="UP001500730">
    <property type="component" value="Unassembled WGS sequence"/>
</dbReference>
<organism evidence="1 2">
    <name type="scientific">Terrabacter carboxydivorans</name>
    <dbReference type="NCBI Taxonomy" id="619730"/>
    <lineage>
        <taxon>Bacteria</taxon>
        <taxon>Bacillati</taxon>
        <taxon>Actinomycetota</taxon>
        <taxon>Actinomycetes</taxon>
        <taxon>Micrococcales</taxon>
        <taxon>Intrasporangiaceae</taxon>
        <taxon>Terrabacter</taxon>
    </lineage>
</organism>
<keyword evidence="2" id="KW-1185">Reference proteome</keyword>
<evidence type="ECO:0000313" key="1">
    <source>
        <dbReference type="EMBL" id="GAA2479371.1"/>
    </source>
</evidence>
<dbReference type="RefSeq" id="WP_344254332.1">
    <property type="nucleotide sequence ID" value="NZ_BAAARE010000006.1"/>
</dbReference>
<dbReference type="EMBL" id="BAAARE010000006">
    <property type="protein sequence ID" value="GAA2479371.1"/>
    <property type="molecule type" value="Genomic_DNA"/>
</dbReference>
<reference evidence="1 2" key="1">
    <citation type="journal article" date="2019" name="Int. J. Syst. Evol. Microbiol.">
        <title>The Global Catalogue of Microorganisms (GCM) 10K type strain sequencing project: providing services to taxonomists for standard genome sequencing and annotation.</title>
        <authorList>
            <consortium name="The Broad Institute Genomics Platform"/>
            <consortium name="The Broad Institute Genome Sequencing Center for Infectious Disease"/>
            <person name="Wu L."/>
            <person name="Ma J."/>
        </authorList>
    </citation>
    <scope>NUCLEOTIDE SEQUENCE [LARGE SCALE GENOMIC DNA]</scope>
    <source>
        <strain evidence="1 2">JCM 16259</strain>
    </source>
</reference>
<accession>A0ABN3L7U2</accession>